<reference evidence="4" key="1">
    <citation type="submission" date="2018-03" db="EMBL/GenBank/DDBJ databases">
        <title>The relapsing fever spirochete Borrelia turicatae persists in the highly oxidative environment of its soft-bodied tick vector.</title>
        <authorList>
            <person name="Bourret T.J."/>
            <person name="Boyle W.K."/>
            <person name="Valenzuela J.G."/>
            <person name="Oliveira F."/>
            <person name="Lopez J.E."/>
        </authorList>
    </citation>
    <scope>NUCLEOTIDE SEQUENCE</scope>
    <source>
        <strain evidence="4">Kansas strain/isolate</strain>
        <tissue evidence="4">Salivary glands</tissue>
    </source>
</reference>
<name>A0A2R5L9N5_9ACAR</name>
<evidence type="ECO:0000256" key="1">
    <source>
        <dbReference type="ARBA" id="ARBA00022448"/>
    </source>
</evidence>
<dbReference type="PANTHER" id="PTHR12517:SF0">
    <property type="entry name" value="INTERMEMBRANE LIPID TRANSFER PROTEIN VPS13B"/>
    <property type="match status" value="1"/>
</dbReference>
<feature type="compositionally biased region" description="Low complexity" evidence="2">
    <location>
        <begin position="99"/>
        <end position="111"/>
    </location>
</feature>
<accession>A0A2R5L9N5</accession>
<feature type="region of interest" description="Disordered" evidence="2">
    <location>
        <begin position="97"/>
        <end position="135"/>
    </location>
</feature>
<feature type="region of interest" description="Disordered" evidence="2">
    <location>
        <begin position="961"/>
        <end position="991"/>
    </location>
</feature>
<dbReference type="InterPro" id="IPR039782">
    <property type="entry name" value="VPS13B"/>
</dbReference>
<dbReference type="EMBL" id="GGLE01002088">
    <property type="protein sequence ID" value="MBY06214.1"/>
    <property type="molecule type" value="Transcribed_RNA"/>
</dbReference>
<evidence type="ECO:0000313" key="4">
    <source>
        <dbReference type="EMBL" id="MBY06214.1"/>
    </source>
</evidence>
<protein>
    <submittedName>
        <fullName evidence="4">Putative vacuolar protein-sorting protein</fullName>
    </submittedName>
</protein>
<feature type="region of interest" description="Disordered" evidence="2">
    <location>
        <begin position="1798"/>
        <end position="1849"/>
    </location>
</feature>
<evidence type="ECO:0000259" key="3">
    <source>
        <dbReference type="Pfam" id="PF12624"/>
    </source>
</evidence>
<feature type="compositionally biased region" description="Polar residues" evidence="2">
    <location>
        <begin position="976"/>
        <end position="991"/>
    </location>
</feature>
<feature type="compositionally biased region" description="Polar residues" evidence="2">
    <location>
        <begin position="1837"/>
        <end position="1849"/>
    </location>
</feature>
<sequence length="3948" mass="435245">MFKLESYVTPLILSYVNKYVKNIRPEDSQLSLWGGDAVFNNLDLRLDVLEQELNIPFSLVNGHIHELRIHVPWTKLTSEPVVITVNTIECVLRLRDGPTSSAASSSTSSSSKPRRVSRQLSSPDGSPPMSSPPPPGGYLGSLLRRILHNVTVVLNNVILKYAEDDLVLSLNIKAVELTSADSEWKPAFIELTPETPALRKLLWMHDVTVCLDKRDSSGKIEAYQDPLLYHCFLEGRIHLGYDSSTVIGSPPSVTRCHFYCQQLDFSLTDQQLPLFLRLLELCLALYYGQLSHARAATETVGLCGENVSSDVADTAEEESTSQGWGSWAWSMVPQILPAWEEGDEEQGDGTSDPTAGSGLDPGLMPYESTLCHFGCYVEKLTCIFKTTNRISTSRHSASRSTWRPLLSLQLHGVTTEMTVRGMTWLHFQLGVVGATVSPLEYCACGFDEGARIEPTYLRAGVASGTHVYNYLSSSLFDPMAPENRGLVREPEPQLDVHAEQLTELAMAERFPAFCLDYLYELQFPEDWCDSECEVDTSYLENSNWKEQALCRSVIGPFTVDITAGFVHRFQHLFETSSLPENRPSYMIDEPQPLPFPQPYPDEEHLESMANFVPTRTYRLTLLKPTLNLWPSMHSSADATYQSSIRSTKKRRSFDCSWDEEPSRVPVLSAYLECLDISLTRPMYPAKMSIISSVADNLYELPDLVKHHSFCHLTIKVFGFGADLISMPRVQPLVPQQPGCRTILLSPTDATLRRAWAACPCFLEHHPRRIRMRTDADLGFLHIKGSRQTVMAALSIALSWSDGPHIKIAALPLVGNVPNEANSSLEAIVSGLKWSHTEDGVLAAHTVKVGSLALKLHDRGLSSYLIHAPEDTSEVVHFSKIESLTVNNTCEESWLEATLQVSRHWNLPNSRPNFIQLRVRGLALNFDPTLEVWLSDLPKVTPAYMKLPSDYFSSMKNESGTHSLSDELSGSSLSGSQKTRQLSESHATSPLPQSLFSPMVKKFSTCPGSEPEPVPPWTNNFRSLLFGTYHHLRTFSVQVYVGGISLLFPKTPRLLEVQETDDDCNASILRCWKELAQLSLNCQVSCALLPAVTIMSSGSKAMWSVNPSSLPLAELPDSSAGEKFPWSVQLSSVAAFETKGPHVLYALKPSSLSCTVALSLGETSEGASQGCTGPQLRLCVHLDVDPFHLSFSKKQVDNVGNVVRHFFALHHRLLEAMAWFNRNPPKQQVAPTANISSEKVKRVSRTLSQTESEEPNASSSVSPPPSAECSNVALSLWMQWTLPKFGLNLFGKEKCLTSQDIWVQLEVEEVTASLDIQEIYSKAKLKLASFNISCFEKSASESSSSWVPGPYEGVVLSSSDKLTCHTLVLGASRTANKVAVASPGNKGKVTEFLNFTWTRALQAHVRRNIHKSRKDFTPLSEAERRTHLSSSVASASYLSEVDLQMSPLDIVARASIISLLLDISRPVSEVCQLLSPIFSPDKEVDHSSAQPVGWNINSGSLPLCYLRTGTIRVFLPQSKADLVDSSWQGLDTCLVRIGSVLLSPQVENPLSRRILREDLFSWAQEHRLLATLGSNVEDRQYQLDLSDFSVCALTWSDMLMEAQAAAATGHPCTVLMGENPAFEWNRQPSGVVTGASQRPVPLTPISSSCDLRAILAPAIIAPDGDSAKKALVCAHSIEASIACDLHCYLSLEQLYLLLRVTSEITLALKDPQLTSLHSAHNDHPSTSSVLDMRDSGLDSDLSLSAAVSSSLGHHKLPVEPIQHGSVPQSPNVCFAPFDVLLTARMVSLTLGSVEKALSEQESSDFTSKVRDHSSSVLSDDDDDDLGYDASVDSDTRTEAAQTNQAQSSTYRRPKLVPLARMVLSHPHAFLSCSPQEQKVEVSCFDLQVSGSPPGAVVQGSCLASIESGAIFSLPWLETRPGEPDLKTGIPPSFFTVSIQDFLADLVHATVKVERPFKVNLSKEVLKQAMTFVHQVFQQVLPQLEHFIAAHPNSTTKMKSAPDSWRLVTTVETVQAVLALDVPFVEGDPAKLVLTSDGHSTKICMGYAHLSTLDTLRVETMLKALQLYASIKMERCDLLGPTTVTLIKDTFWDLRDSTTVPHCMLRLHFDALPLSVGPLQLQCCQTAVEHVLQIADMVSEFVENFPPGVVVHSTSDKQTASMRTSPAECTGVTWHDDLRKGSFQYIQDYGFPNPNEIVFCRPSEGNPGMMTWRYLEPRVLTRVDVYPVPFSTSQGDGISAAGEPPRQLECDLQFWDPCQERFITYQRFALSECTPHSLQLPQASRGSEHLLVVSDTWRVVLLPSQTSQGNAHCDPLVTVSPLALAACMRVDSHFDPCLVPLLRANVTVEFCKVMFNVPAMPPVAQPAFRPFVLDKPPYKCLGVMSVTLEKLSLSHTGWHYKMNMEACASVSSEVTELLYLTSVPFLCPVDVQATVDMCYQLGQEQHAEVSVVVDRCFLKLSQSIAHSVSTATALWKKDANCAVPAYIVICNDIQEDIRFGQVERDESITVQPGHAYAYTWRSHKRPRLLRFSMESQAWKWSTPFSPHGRRHNDQHVIQISRRLSTVGLCIRIKRNQGVETQVIVSGQLMLRSHLIDRLRIRFQVAEEELHQPGSVSSSSPHQKTYVGVVPTSHNCSMGTSLLVNPSSVHQISIQRETNQGWSAKIDVQKFDKSGDWAEIVEIPDMSIIGGVLRAWCYTFKKTDECGGSSLVLAFAPLYILRSHLPYSLLVHLNKHGAGDDGRETLQVQGRGQDHFLSASSPSTTAITFQLGPDMKVSSPPVHLDPPSLPVPFAAPAEIVSMLWDPSWPITSHPDPLKWPYHNTEVNEEVNGLWESGLLVTHCTEKTSLQGPSEVPETELKVVQFRDPRSPFLGTVVVDVKPWAFLVNECGCSLHLLTGNQGSWVLLDGQVFTPPVLHGPFHLAVEEFGTLWKFESPLRISAELLRKIVKLDRPPKATMGVSELAVGEPTSINIAVGEGDTKKACRLVVDTNDMDGCLIISIRSAVYIVSHIQMPLNVGTFAVPGDTPYMEQWTGRSPILSKVSLPSMCNEKDKHSIALLKWELMNVDQGFFDTTTKYETWKLFLTISQENAEESLWSLPIMLAAVSSSDERHTTAVPTRCNAPYTTIPLVLTTHKRSGVLYIIVHHDNNPLLRISNATNVNLQFAEASDEDGSTLQPFLSSLPSGCCTYFTPPRLNRRCSQGLGQDTQCPTLYFAHLEESSSTEGDNNFWSSPITCASDAVNQFVRIPNLGDVRVSARKVGHTTDLLVESVSRAEISAKEIRSRIGASSAVKLGKLSDHSASKMIVTKQTPEVLPRNLQRNAEDTDAGTILRFLENCEKTEMPSWARILDFASLKFHHACIVLSDDDMESDNLVGPVEILRLIVDDMSWVLRHSSTHSDIPHFGVKYELFVFVGNFQLDNQLAGNAEQGVFDFPVVVTPQGAAASMHAPCQHDSAAVFFTMMLDVLPHNNISPQSMLLKLQPLDVFLEDGLLYRAMEMWTFFRLTSPAPRQQVLCGHHLPSEVFLASVTLVQTVHVREVTIESVALRLSVHASLKLFLSLNGTPLSFAKFSKTCLVVTWYQLGQLLTRHYVTGALFRAGWVVGSLDLLGNPAGLLQAISSGVSALVVLPFRGLAQGRPMAFLLGVTHGTTAMLRHISSGALSSVTHLATSVSRNLDRMTLDSDHLAWKEALRSSSSQGFAQGLTTLGLSLLGAIAGIVDHPMRALISEDERSPTGFVKGVGKGLIGVVAKPIGGAAELVAQTGKGILRGAGWGICAHQRYTAETHAYKDRSNSDAKLRARLGSSQLLLAVQARHIFDGERSQIVILVLTTECLSIFSEEEDSLERSFSVAEVTCVVSATDPSVLILGLESQSETLEEEPATRARVRVAEYVTKASQFASYNAHEHSSTVSSESFLGVTYRFSIDPKLRTLFLARLNEAKRVALGKGFGFL</sequence>
<dbReference type="Pfam" id="PF12624">
    <property type="entry name" value="VPS13_N"/>
    <property type="match status" value="1"/>
</dbReference>
<feature type="compositionally biased region" description="Pro residues" evidence="2">
    <location>
        <begin position="125"/>
        <end position="135"/>
    </location>
</feature>
<keyword evidence="1" id="KW-0813">Transport</keyword>
<feature type="compositionally biased region" description="Low complexity" evidence="2">
    <location>
        <begin position="965"/>
        <end position="975"/>
    </location>
</feature>
<dbReference type="PANTHER" id="PTHR12517">
    <property type="entry name" value="VACUOLAR PROTEIN SORTING-ASSOCIATED PROTEIN 13B"/>
    <property type="match status" value="1"/>
</dbReference>
<proteinExistence type="predicted"/>
<dbReference type="InterPro" id="IPR026854">
    <property type="entry name" value="VPS13_N"/>
</dbReference>
<feature type="domain" description="Chorein N-terminal" evidence="3">
    <location>
        <begin position="4"/>
        <end position="227"/>
    </location>
</feature>
<organism evidence="4">
    <name type="scientific">Ornithodoros turicata</name>
    <dbReference type="NCBI Taxonomy" id="34597"/>
    <lineage>
        <taxon>Eukaryota</taxon>
        <taxon>Metazoa</taxon>
        <taxon>Ecdysozoa</taxon>
        <taxon>Arthropoda</taxon>
        <taxon>Chelicerata</taxon>
        <taxon>Arachnida</taxon>
        <taxon>Acari</taxon>
        <taxon>Parasitiformes</taxon>
        <taxon>Ixodida</taxon>
        <taxon>Ixodoidea</taxon>
        <taxon>Argasidae</taxon>
        <taxon>Ornithodorinae</taxon>
        <taxon>Ornithodoros</taxon>
    </lineage>
</organism>
<feature type="compositionally biased region" description="Polar residues" evidence="2">
    <location>
        <begin position="1227"/>
        <end position="1236"/>
    </location>
</feature>
<evidence type="ECO:0000256" key="2">
    <source>
        <dbReference type="SAM" id="MobiDB-lite"/>
    </source>
</evidence>
<feature type="region of interest" description="Disordered" evidence="2">
    <location>
        <begin position="1227"/>
        <end position="1264"/>
    </location>
</feature>